<organism evidence="3 4">
    <name type="scientific">Steinernema carpocapsae</name>
    <name type="common">Entomopathogenic nematode</name>
    <dbReference type="NCBI Taxonomy" id="34508"/>
    <lineage>
        <taxon>Eukaryota</taxon>
        <taxon>Metazoa</taxon>
        <taxon>Ecdysozoa</taxon>
        <taxon>Nematoda</taxon>
        <taxon>Chromadorea</taxon>
        <taxon>Rhabditida</taxon>
        <taxon>Tylenchina</taxon>
        <taxon>Panagrolaimomorpha</taxon>
        <taxon>Strongyloidoidea</taxon>
        <taxon>Steinernematidae</taxon>
        <taxon>Steinernema</taxon>
    </lineage>
</organism>
<dbReference type="Pfam" id="PF07985">
    <property type="entry name" value="SRR1"/>
    <property type="match status" value="1"/>
</dbReference>
<evidence type="ECO:0000313" key="3">
    <source>
        <dbReference type="EMBL" id="TKR87419.1"/>
    </source>
</evidence>
<comment type="similarity">
    <text evidence="1">Belongs to the SRR1 family.</text>
</comment>
<protein>
    <recommendedName>
        <fullName evidence="2">SRR1-like domain-containing protein</fullName>
    </recommendedName>
</protein>
<dbReference type="OrthoDB" id="5816402at2759"/>
<comment type="caution">
    <text evidence="3">The sequence shown here is derived from an EMBL/GenBank/DDBJ whole genome shotgun (WGS) entry which is preliminary data.</text>
</comment>
<dbReference type="InterPro" id="IPR040044">
    <property type="entry name" value="SRR1L"/>
</dbReference>
<dbReference type="STRING" id="34508.A0A4U5NV58"/>
<sequence length="242" mass="26801">MMAPTRSQCKNVINHPTQATLSGIEANLSQAKGNLEQSGLLAKSKHFLAKILDGRSIRSAKAIGIGNFGDRAKSNGSLQMALFLAIREQFDSPKASCQDPVMNPTEVQFLQKVGVEVPELNDLSSRETDLEGDDVVLFFMPHCGHGLYNNLLWSNWDPQLLKNLVIVGNDFSKMVILEKHEHEVQALLKYREVADSVNFPAAGEDAFSDTSFMSFSGEFLPDLDKVKPAYDHFAPELVINKH</sequence>
<dbReference type="PANTHER" id="PTHR28626">
    <property type="entry name" value="SRR1-LIKE PROTEIN"/>
    <property type="match status" value="1"/>
</dbReference>
<dbReference type="GO" id="GO:0005634">
    <property type="term" value="C:nucleus"/>
    <property type="evidence" value="ECO:0007669"/>
    <property type="project" value="TreeGrafter"/>
</dbReference>
<gene>
    <name evidence="3" type="ORF">L596_011819</name>
</gene>
<feature type="domain" description="SRR1-like" evidence="2">
    <location>
        <begin position="54"/>
        <end position="213"/>
    </location>
</feature>
<evidence type="ECO:0000259" key="2">
    <source>
        <dbReference type="Pfam" id="PF07985"/>
    </source>
</evidence>
<proteinExistence type="inferred from homology"/>
<dbReference type="InterPro" id="IPR012942">
    <property type="entry name" value="SRR1-like"/>
</dbReference>
<keyword evidence="4" id="KW-1185">Reference proteome</keyword>
<reference evidence="3 4" key="1">
    <citation type="journal article" date="2015" name="Genome Biol.">
        <title>Comparative genomics of Steinernema reveals deeply conserved gene regulatory networks.</title>
        <authorList>
            <person name="Dillman A.R."/>
            <person name="Macchietto M."/>
            <person name="Porter C.F."/>
            <person name="Rogers A."/>
            <person name="Williams B."/>
            <person name="Antoshechkin I."/>
            <person name="Lee M.M."/>
            <person name="Goodwin Z."/>
            <person name="Lu X."/>
            <person name="Lewis E.E."/>
            <person name="Goodrich-Blair H."/>
            <person name="Stock S.P."/>
            <person name="Adams B.J."/>
            <person name="Sternberg P.W."/>
            <person name="Mortazavi A."/>
        </authorList>
    </citation>
    <scope>NUCLEOTIDE SEQUENCE [LARGE SCALE GENOMIC DNA]</scope>
    <source>
        <strain evidence="3 4">ALL</strain>
    </source>
</reference>
<dbReference type="GO" id="GO:0005737">
    <property type="term" value="C:cytoplasm"/>
    <property type="evidence" value="ECO:0007669"/>
    <property type="project" value="TreeGrafter"/>
</dbReference>
<evidence type="ECO:0000256" key="1">
    <source>
        <dbReference type="ARBA" id="ARBA00009856"/>
    </source>
</evidence>
<accession>A0A4U5NV58</accession>
<reference evidence="3 4" key="2">
    <citation type="journal article" date="2019" name="G3 (Bethesda)">
        <title>Hybrid Assembly of the Genome of the Entomopathogenic Nematode Steinernema carpocapsae Identifies the X-Chromosome.</title>
        <authorList>
            <person name="Serra L."/>
            <person name="Macchietto M."/>
            <person name="Macias-Munoz A."/>
            <person name="McGill C.J."/>
            <person name="Rodriguez I.M."/>
            <person name="Rodriguez B."/>
            <person name="Murad R."/>
            <person name="Mortazavi A."/>
        </authorList>
    </citation>
    <scope>NUCLEOTIDE SEQUENCE [LARGE SCALE GENOMIC DNA]</scope>
    <source>
        <strain evidence="3 4">ALL</strain>
    </source>
</reference>
<dbReference type="PANTHER" id="PTHR28626:SF3">
    <property type="entry name" value="SRR1-LIKE PROTEIN"/>
    <property type="match status" value="1"/>
</dbReference>
<dbReference type="EMBL" id="AZBU02000003">
    <property type="protein sequence ID" value="TKR87419.1"/>
    <property type="molecule type" value="Genomic_DNA"/>
</dbReference>
<name>A0A4U5NV58_STECR</name>
<dbReference type="AlphaFoldDB" id="A0A4U5NV58"/>
<dbReference type="Proteomes" id="UP000298663">
    <property type="component" value="Unassembled WGS sequence"/>
</dbReference>
<evidence type="ECO:0000313" key="4">
    <source>
        <dbReference type="Proteomes" id="UP000298663"/>
    </source>
</evidence>